<reference evidence="2" key="4">
    <citation type="submission" date="2024-05" db="EMBL/GenBank/DDBJ databases">
        <authorList>
            <person name="Sun Q."/>
            <person name="Zhou Y."/>
        </authorList>
    </citation>
    <scope>NUCLEOTIDE SEQUENCE</scope>
    <source>
        <strain evidence="2">CGMCC 1.18437</strain>
    </source>
</reference>
<reference evidence="2" key="1">
    <citation type="journal article" date="2014" name="Int. J. Syst. Evol. Microbiol.">
        <title>Complete genome of a new Firmicutes species belonging to the dominant human colonic microbiota ('Ruminococcus bicirculans') reveals two chromosomes and a selective capacity to utilize plant glucans.</title>
        <authorList>
            <consortium name="NISC Comparative Sequencing Program"/>
            <person name="Wegmann U."/>
            <person name="Louis P."/>
            <person name="Goesmann A."/>
            <person name="Henrissat B."/>
            <person name="Duncan S.H."/>
            <person name="Flint H.J."/>
        </authorList>
    </citation>
    <scope>NUCLEOTIDE SEQUENCE</scope>
    <source>
        <strain evidence="2">CGMCC 1.18437</strain>
    </source>
</reference>
<dbReference type="EMBL" id="BNAJ01000004">
    <property type="protein sequence ID" value="GHF43389.1"/>
    <property type="molecule type" value="Genomic_DNA"/>
</dbReference>
<dbReference type="EMBL" id="JACHFK010000004">
    <property type="protein sequence ID" value="MBB5376523.1"/>
    <property type="molecule type" value="Genomic_DNA"/>
</dbReference>
<dbReference type="Proteomes" id="UP000619376">
    <property type="component" value="Unassembled WGS sequence"/>
</dbReference>
<dbReference type="CDD" id="cd01144">
    <property type="entry name" value="BtuF"/>
    <property type="match status" value="1"/>
</dbReference>
<gene>
    <name evidence="2" type="ORF">GCM10017781_19780</name>
    <name evidence="3" type="ORF">HNQ07_001987</name>
</gene>
<dbReference type="Gene3D" id="3.40.50.1980">
    <property type="entry name" value="Nitrogenase molybdenum iron protein domain"/>
    <property type="match status" value="2"/>
</dbReference>
<dbReference type="SUPFAM" id="SSF53807">
    <property type="entry name" value="Helical backbone' metal receptor"/>
    <property type="match status" value="1"/>
</dbReference>
<sequence>MTSAPFAPRRIASLLPSATDLLFALGLGEQVVAVSHSCDHPGAVGRPVLTRSIVDTSASQADIDRAVSEAVRAGRALYAVDGTLLDALRPDLVVTQGVCEVCAVTPETLETAVRFLPGCLPASGVLSLEGKSVAGILEDLRALARAAGVTDQGERLAEDAQARWNAIRPAPGARRVLTLEWTDPLFYGGHWVPEQVSRAGGMNVLGAAGTDSGRTTWDAVAALDPDVIVVMCCGYGLADNAAFARGLLGRTEMRAVREGQLWAVDANAHFSRPSLGVVQGAEVLAALLRGTALDGESVRIGV</sequence>
<dbReference type="PANTHER" id="PTHR42860:SF1">
    <property type="entry name" value="VITAMIN B12-BINDING PROTEIN"/>
    <property type="match status" value="1"/>
</dbReference>
<evidence type="ECO:0000313" key="2">
    <source>
        <dbReference type="EMBL" id="GHF43389.1"/>
    </source>
</evidence>
<dbReference type="RefSeq" id="WP_184111204.1">
    <property type="nucleotide sequence ID" value="NZ_BNAJ01000004.1"/>
</dbReference>
<reference evidence="5" key="2">
    <citation type="journal article" date="2019" name="Int. J. Syst. Evol. Microbiol.">
        <title>The Global Catalogue of Microorganisms (GCM) 10K type strain sequencing project: providing services to taxonomists for standard genome sequencing and annotation.</title>
        <authorList>
            <consortium name="The Broad Institute Genomics Platform"/>
            <consortium name="The Broad Institute Genome Sequencing Center for Infectious Disease"/>
            <person name="Wu L."/>
            <person name="Ma J."/>
        </authorList>
    </citation>
    <scope>NUCLEOTIDE SEQUENCE [LARGE SCALE GENOMIC DNA]</scope>
    <source>
        <strain evidence="5">CGMCC 1.18437</strain>
    </source>
</reference>
<evidence type="ECO:0000313" key="5">
    <source>
        <dbReference type="Proteomes" id="UP000619376"/>
    </source>
</evidence>
<evidence type="ECO:0000313" key="4">
    <source>
        <dbReference type="Proteomes" id="UP000539473"/>
    </source>
</evidence>
<comment type="caution">
    <text evidence="3">The sequence shown here is derived from an EMBL/GenBank/DDBJ whole genome shotgun (WGS) entry which is preliminary data.</text>
</comment>
<dbReference type="InterPro" id="IPR002491">
    <property type="entry name" value="ABC_transptr_periplasmic_BD"/>
</dbReference>
<evidence type="ECO:0000313" key="3">
    <source>
        <dbReference type="EMBL" id="MBB5376523.1"/>
    </source>
</evidence>
<proteinExistence type="predicted"/>
<dbReference type="PROSITE" id="PS50983">
    <property type="entry name" value="FE_B12_PBP"/>
    <property type="match status" value="1"/>
</dbReference>
<keyword evidence="5" id="KW-1185">Reference proteome</keyword>
<dbReference type="Proteomes" id="UP000539473">
    <property type="component" value="Unassembled WGS sequence"/>
</dbReference>
<reference evidence="3 4" key="3">
    <citation type="submission" date="2020-08" db="EMBL/GenBank/DDBJ databases">
        <title>Genomic Encyclopedia of Type Strains, Phase IV (KMG-IV): sequencing the most valuable type-strain genomes for metagenomic binning, comparative biology and taxonomic classification.</title>
        <authorList>
            <person name="Goeker M."/>
        </authorList>
    </citation>
    <scope>NUCLEOTIDE SEQUENCE [LARGE SCALE GENOMIC DNA]</scope>
    <source>
        <strain evidence="3 4">DSM 27521</strain>
    </source>
</reference>
<dbReference type="AlphaFoldDB" id="A0A7W8KG66"/>
<feature type="domain" description="Fe/B12 periplasmic-binding" evidence="1">
    <location>
        <begin position="10"/>
        <end position="292"/>
    </location>
</feature>
<protein>
    <submittedName>
        <fullName evidence="2">Cobalamin-binding protein</fullName>
    </submittedName>
    <submittedName>
        <fullName evidence="3">Iron complex transport system substrate-binding protein</fullName>
    </submittedName>
</protein>
<dbReference type="InterPro" id="IPR051030">
    <property type="entry name" value="Vitamin_B12-ABC_binding"/>
</dbReference>
<dbReference type="Pfam" id="PF01497">
    <property type="entry name" value="Peripla_BP_2"/>
    <property type="match status" value="1"/>
</dbReference>
<dbReference type="PANTHER" id="PTHR42860">
    <property type="entry name" value="VITAMIN B12-BINDING PROTEIN"/>
    <property type="match status" value="1"/>
</dbReference>
<name>A0A7W8KG66_9DEIO</name>
<accession>A0A7W8KG66</accession>
<evidence type="ECO:0000259" key="1">
    <source>
        <dbReference type="PROSITE" id="PS50983"/>
    </source>
</evidence>
<organism evidence="3 4">
    <name type="scientific">Deinococcus metalli</name>
    <dbReference type="NCBI Taxonomy" id="1141878"/>
    <lineage>
        <taxon>Bacteria</taxon>
        <taxon>Thermotogati</taxon>
        <taxon>Deinococcota</taxon>
        <taxon>Deinococci</taxon>
        <taxon>Deinococcales</taxon>
        <taxon>Deinococcaceae</taxon>
        <taxon>Deinococcus</taxon>
    </lineage>
</organism>